<reference evidence="2" key="1">
    <citation type="journal article" date="2022" name="Int. J. Mol. Sci.">
        <title>Draft Genome of Tanacetum Coccineum: Genomic Comparison of Closely Related Tanacetum-Family Plants.</title>
        <authorList>
            <person name="Yamashiro T."/>
            <person name="Shiraishi A."/>
            <person name="Nakayama K."/>
            <person name="Satake H."/>
        </authorList>
    </citation>
    <scope>NUCLEOTIDE SEQUENCE</scope>
</reference>
<dbReference type="EMBL" id="BQNB010009730">
    <property type="protein sequence ID" value="GJS67613.1"/>
    <property type="molecule type" value="Genomic_DNA"/>
</dbReference>
<proteinExistence type="predicted"/>
<accession>A0ABQ4XRS4</accession>
<protein>
    <submittedName>
        <fullName evidence="2">Uncharacterized protein</fullName>
    </submittedName>
</protein>
<keyword evidence="3" id="KW-1185">Reference proteome</keyword>
<feature type="compositionally biased region" description="Acidic residues" evidence="1">
    <location>
        <begin position="84"/>
        <end position="93"/>
    </location>
</feature>
<reference evidence="2" key="2">
    <citation type="submission" date="2022-01" db="EMBL/GenBank/DDBJ databases">
        <authorList>
            <person name="Yamashiro T."/>
            <person name="Shiraishi A."/>
            <person name="Satake H."/>
            <person name="Nakayama K."/>
        </authorList>
    </citation>
    <scope>NUCLEOTIDE SEQUENCE</scope>
</reference>
<gene>
    <name evidence="2" type="ORF">Tco_0682177</name>
</gene>
<name>A0ABQ4XRS4_9ASTR</name>
<feature type="region of interest" description="Disordered" evidence="1">
    <location>
        <begin position="58"/>
        <end position="102"/>
    </location>
</feature>
<organism evidence="2 3">
    <name type="scientific">Tanacetum coccineum</name>
    <dbReference type="NCBI Taxonomy" id="301880"/>
    <lineage>
        <taxon>Eukaryota</taxon>
        <taxon>Viridiplantae</taxon>
        <taxon>Streptophyta</taxon>
        <taxon>Embryophyta</taxon>
        <taxon>Tracheophyta</taxon>
        <taxon>Spermatophyta</taxon>
        <taxon>Magnoliopsida</taxon>
        <taxon>eudicotyledons</taxon>
        <taxon>Gunneridae</taxon>
        <taxon>Pentapetalae</taxon>
        <taxon>asterids</taxon>
        <taxon>campanulids</taxon>
        <taxon>Asterales</taxon>
        <taxon>Asteraceae</taxon>
        <taxon>Asteroideae</taxon>
        <taxon>Anthemideae</taxon>
        <taxon>Anthemidinae</taxon>
        <taxon>Tanacetum</taxon>
    </lineage>
</organism>
<evidence type="ECO:0000313" key="3">
    <source>
        <dbReference type="Proteomes" id="UP001151760"/>
    </source>
</evidence>
<evidence type="ECO:0000313" key="2">
    <source>
        <dbReference type="EMBL" id="GJS67613.1"/>
    </source>
</evidence>
<comment type="caution">
    <text evidence="2">The sequence shown here is derived from an EMBL/GenBank/DDBJ whole genome shotgun (WGS) entry which is preliminary data.</text>
</comment>
<sequence length="171" mass="19278">MPNCQTHFSNFYICFKALKEGWLEGCMRVIGIDGYFLKTIFKGELLSVVGRDTQPEAIVPLSGSQPLPSQEEEQSEGKDKEYMDDQEQMEEEEPVQRRTSERLKMKTFVVTSGGRGDRSKSKLYLDGIRPIGYGVSWDPVDEETMLGNSMGLPRAAWPAGITPEDVRIHAQ</sequence>
<evidence type="ECO:0000256" key="1">
    <source>
        <dbReference type="SAM" id="MobiDB-lite"/>
    </source>
</evidence>
<dbReference type="Proteomes" id="UP001151760">
    <property type="component" value="Unassembled WGS sequence"/>
</dbReference>